<dbReference type="GO" id="GO:0016491">
    <property type="term" value="F:oxidoreductase activity"/>
    <property type="evidence" value="ECO:0007669"/>
    <property type="project" value="UniProtKB-KW"/>
</dbReference>
<evidence type="ECO:0000313" key="3">
    <source>
        <dbReference type="Proteomes" id="UP000799640"/>
    </source>
</evidence>
<keyword evidence="3" id="KW-1185">Reference proteome</keyword>
<gene>
    <name evidence="2" type="ORF">EJ06DRAFT_463027</name>
</gene>
<dbReference type="PANTHER" id="PTHR35870">
    <property type="entry name" value="PROTEIN, PUTATIVE (AFU_ORTHOLOGUE AFUA_5G03330)-RELATED"/>
    <property type="match status" value="1"/>
</dbReference>
<dbReference type="AlphaFoldDB" id="A0A6G1HNN7"/>
<dbReference type="Pfam" id="PF14027">
    <property type="entry name" value="Questin_oxidase"/>
    <property type="match status" value="1"/>
</dbReference>
<dbReference type="Proteomes" id="UP000799640">
    <property type="component" value="Unassembled WGS sequence"/>
</dbReference>
<evidence type="ECO:0000313" key="2">
    <source>
        <dbReference type="EMBL" id="KAF2397524.1"/>
    </source>
</evidence>
<dbReference type="PANTHER" id="PTHR35870:SF6">
    <property type="entry name" value="MGS207 PROTEIN"/>
    <property type="match status" value="1"/>
</dbReference>
<protein>
    <recommendedName>
        <fullName evidence="4">MGS207 protein</fullName>
    </recommendedName>
</protein>
<evidence type="ECO:0008006" key="4">
    <source>
        <dbReference type="Google" id="ProtNLM"/>
    </source>
</evidence>
<feature type="non-terminal residue" evidence="2">
    <location>
        <position position="400"/>
    </location>
</feature>
<accession>A0A6G1HNN7</accession>
<dbReference type="EMBL" id="ML996703">
    <property type="protein sequence ID" value="KAF2397524.1"/>
    <property type="molecule type" value="Genomic_DNA"/>
</dbReference>
<name>A0A6G1HNN7_9PEZI</name>
<dbReference type="InterPro" id="IPR025337">
    <property type="entry name" value="Questin_oxidase-like"/>
</dbReference>
<reference evidence="2" key="1">
    <citation type="journal article" date="2020" name="Stud. Mycol.">
        <title>101 Dothideomycetes genomes: a test case for predicting lifestyles and emergence of pathogens.</title>
        <authorList>
            <person name="Haridas S."/>
            <person name="Albert R."/>
            <person name="Binder M."/>
            <person name="Bloem J."/>
            <person name="Labutti K."/>
            <person name="Salamov A."/>
            <person name="Andreopoulos B."/>
            <person name="Baker S."/>
            <person name="Barry K."/>
            <person name="Bills G."/>
            <person name="Bluhm B."/>
            <person name="Cannon C."/>
            <person name="Castanera R."/>
            <person name="Culley D."/>
            <person name="Daum C."/>
            <person name="Ezra D."/>
            <person name="Gonzalez J."/>
            <person name="Henrissat B."/>
            <person name="Kuo A."/>
            <person name="Liang C."/>
            <person name="Lipzen A."/>
            <person name="Lutzoni F."/>
            <person name="Magnuson J."/>
            <person name="Mondo S."/>
            <person name="Nolan M."/>
            <person name="Ohm R."/>
            <person name="Pangilinan J."/>
            <person name="Park H.-J."/>
            <person name="Ramirez L."/>
            <person name="Alfaro M."/>
            <person name="Sun H."/>
            <person name="Tritt A."/>
            <person name="Yoshinaga Y."/>
            <person name="Zwiers L.-H."/>
            <person name="Turgeon B."/>
            <person name="Goodwin S."/>
            <person name="Spatafora J."/>
            <person name="Crous P."/>
            <person name="Grigoriev I."/>
        </authorList>
    </citation>
    <scope>NUCLEOTIDE SEQUENCE</scope>
    <source>
        <strain evidence="2">CBS 262.69</strain>
    </source>
</reference>
<keyword evidence="1" id="KW-0560">Oxidoreductase</keyword>
<organism evidence="2 3">
    <name type="scientific">Trichodelitschia bisporula</name>
    <dbReference type="NCBI Taxonomy" id="703511"/>
    <lineage>
        <taxon>Eukaryota</taxon>
        <taxon>Fungi</taxon>
        <taxon>Dikarya</taxon>
        <taxon>Ascomycota</taxon>
        <taxon>Pezizomycotina</taxon>
        <taxon>Dothideomycetes</taxon>
        <taxon>Dothideomycetes incertae sedis</taxon>
        <taxon>Phaeotrichales</taxon>
        <taxon>Phaeotrichaceae</taxon>
        <taxon>Trichodelitschia</taxon>
    </lineage>
</organism>
<evidence type="ECO:0000256" key="1">
    <source>
        <dbReference type="ARBA" id="ARBA00023002"/>
    </source>
</evidence>
<sequence>MISFNFGIPRLGLSRRSPYIDIPPVQTPDIETAVEKQPRTVKHLVKANHANNSIFYHNLQFCNHFPHLVASAYLFGADSRHLNDIYDHENKQLEPWADSPGEISREDWRDFLGKREYQRAFVDFFEDQLVLHSYDWKELIHAYLLDGKGPLINNMIGALGHPLIHLGYAFELSSPTLAIEALAMTSCAHNFLHKYLDDPSYTKPSILAASTPLDILGKIAQDPRFDLFSTPGSGNIAPLFEAQEAAVLEYWNAWDLSNAKEQFEKSQEAAVAMLVGTHESDSKYDFFLVHLLTTSHAVRIVLPCIPAQHQISVVKQWWLLAIAVYIAQLRPKIDLGRINGVDIKGRDWQSVDKAALTGKGALDAHYVKALRAMKEAAKTWGNERYYLSAALGFIDGFGGW</sequence>
<dbReference type="OrthoDB" id="10265971at2759"/>
<proteinExistence type="predicted"/>